<name>A0A1N7L840_9RHOB</name>
<dbReference type="Pfam" id="PF13770">
    <property type="entry name" value="DUF4169"/>
    <property type="match status" value="1"/>
</dbReference>
<accession>A0A1N7L840</accession>
<dbReference type="EMBL" id="FTOM01000002">
    <property type="protein sequence ID" value="SIS69986.1"/>
    <property type="molecule type" value="Genomic_DNA"/>
</dbReference>
<dbReference type="AlphaFoldDB" id="A0A1N7L840"/>
<feature type="compositionally biased region" description="Basic and acidic residues" evidence="1">
    <location>
        <begin position="15"/>
        <end position="40"/>
    </location>
</feature>
<protein>
    <recommendedName>
        <fullName evidence="4">DUF4169 domain-containing protein</fullName>
    </recommendedName>
</protein>
<dbReference type="STRING" id="407234.SAMN05421795_102672"/>
<sequence length="73" mass="8360">MAEVVNLRQARKNRARAEKRARGDENAARFGRDKAERRLSEAQTAMEKARLEAHQREPARSDDGQSAENPRED</sequence>
<evidence type="ECO:0000256" key="1">
    <source>
        <dbReference type="SAM" id="MobiDB-lite"/>
    </source>
</evidence>
<dbReference type="OrthoDB" id="7192657at2"/>
<dbReference type="InterPro" id="IPR025227">
    <property type="entry name" value="DUF4169"/>
</dbReference>
<gene>
    <name evidence="2" type="ORF">SAMN05421795_102672</name>
</gene>
<dbReference type="Proteomes" id="UP000186098">
    <property type="component" value="Unassembled WGS sequence"/>
</dbReference>
<reference evidence="3" key="1">
    <citation type="submission" date="2017-01" db="EMBL/GenBank/DDBJ databases">
        <authorList>
            <person name="Varghese N."/>
            <person name="Submissions S."/>
        </authorList>
    </citation>
    <scope>NUCLEOTIDE SEQUENCE [LARGE SCALE GENOMIC DNA]</scope>
    <source>
        <strain evidence="3">DSM 18714</strain>
    </source>
</reference>
<feature type="compositionally biased region" description="Basic and acidic residues" evidence="1">
    <location>
        <begin position="47"/>
        <end position="73"/>
    </location>
</feature>
<keyword evidence="3" id="KW-1185">Reference proteome</keyword>
<evidence type="ECO:0000313" key="2">
    <source>
        <dbReference type="EMBL" id="SIS69986.1"/>
    </source>
</evidence>
<dbReference type="RefSeq" id="WP_076364605.1">
    <property type="nucleotide sequence ID" value="NZ_FTOM01000002.1"/>
</dbReference>
<proteinExistence type="predicted"/>
<evidence type="ECO:0000313" key="3">
    <source>
        <dbReference type="Proteomes" id="UP000186098"/>
    </source>
</evidence>
<feature type="region of interest" description="Disordered" evidence="1">
    <location>
        <begin position="1"/>
        <end position="73"/>
    </location>
</feature>
<organism evidence="2 3">
    <name type="scientific">Phaeovulum vinaykumarii</name>
    <dbReference type="NCBI Taxonomy" id="407234"/>
    <lineage>
        <taxon>Bacteria</taxon>
        <taxon>Pseudomonadati</taxon>
        <taxon>Pseudomonadota</taxon>
        <taxon>Alphaproteobacteria</taxon>
        <taxon>Rhodobacterales</taxon>
        <taxon>Paracoccaceae</taxon>
        <taxon>Phaeovulum</taxon>
    </lineage>
</organism>
<evidence type="ECO:0008006" key="4">
    <source>
        <dbReference type="Google" id="ProtNLM"/>
    </source>
</evidence>